<gene>
    <name evidence="1" type="ORF">STAS_33880</name>
</gene>
<comment type="caution">
    <text evidence="1">The sequence shown here is derived from an EMBL/GenBank/DDBJ whole genome shotgun (WGS) entry which is preliminary data.</text>
</comment>
<keyword evidence="2" id="KW-1185">Reference proteome</keyword>
<keyword evidence="1" id="KW-0808">Transferase</keyword>
<dbReference type="AlphaFoldDB" id="A0A5A7RG55"/>
<protein>
    <submittedName>
        <fullName evidence="1">Homoserine O-acetyltransferase</fullName>
    </submittedName>
</protein>
<evidence type="ECO:0000313" key="2">
    <source>
        <dbReference type="Proteomes" id="UP000325081"/>
    </source>
</evidence>
<sequence>MAFSSCRIFPGNLGLQIIDQLLSVLGQNRVSSQQVEEKCWFPKQEAVPSYVALKITPALTKLNLKTDGDISFPIHQEERAYGKLATNHTKVEHIPDWFRPALGSSGEQLQLPTSFVLLYQTSITRTPKNIKTGKSNSSHLFPTNHGTCFMPLEFPPLPPIIIHRTKPPTGSFHALRPVYNELMGLLSLIRARMGIICMRFVGKRTAKSYHSMFDVFEEKVTTSECFRVTEAFRKGGNQ</sequence>
<name>A0A5A7RG55_STRAF</name>
<dbReference type="GO" id="GO:0016740">
    <property type="term" value="F:transferase activity"/>
    <property type="evidence" value="ECO:0007669"/>
    <property type="project" value="UniProtKB-KW"/>
</dbReference>
<accession>A0A5A7RG55</accession>
<reference evidence="2" key="1">
    <citation type="journal article" date="2019" name="Curr. Biol.">
        <title>Genome Sequence of Striga asiatica Provides Insight into the Evolution of Plant Parasitism.</title>
        <authorList>
            <person name="Yoshida S."/>
            <person name="Kim S."/>
            <person name="Wafula E.K."/>
            <person name="Tanskanen J."/>
            <person name="Kim Y.M."/>
            <person name="Honaas L."/>
            <person name="Yang Z."/>
            <person name="Spallek T."/>
            <person name="Conn C.E."/>
            <person name="Ichihashi Y."/>
            <person name="Cheong K."/>
            <person name="Cui S."/>
            <person name="Der J.P."/>
            <person name="Gundlach H."/>
            <person name="Jiao Y."/>
            <person name="Hori C."/>
            <person name="Ishida J.K."/>
            <person name="Kasahara H."/>
            <person name="Kiba T."/>
            <person name="Kim M.S."/>
            <person name="Koo N."/>
            <person name="Laohavisit A."/>
            <person name="Lee Y.H."/>
            <person name="Lumba S."/>
            <person name="McCourt P."/>
            <person name="Mortimer J.C."/>
            <person name="Mutuku J.M."/>
            <person name="Nomura T."/>
            <person name="Sasaki-Sekimoto Y."/>
            <person name="Seto Y."/>
            <person name="Wang Y."/>
            <person name="Wakatake T."/>
            <person name="Sakakibara H."/>
            <person name="Demura T."/>
            <person name="Yamaguchi S."/>
            <person name="Yoneyama K."/>
            <person name="Manabe R.I."/>
            <person name="Nelson D.C."/>
            <person name="Schulman A.H."/>
            <person name="Timko M.P."/>
            <person name="dePamphilis C.W."/>
            <person name="Choi D."/>
            <person name="Shirasu K."/>
        </authorList>
    </citation>
    <scope>NUCLEOTIDE SEQUENCE [LARGE SCALE GENOMIC DNA]</scope>
    <source>
        <strain evidence="2">cv. UVA1</strain>
    </source>
</reference>
<dbReference type="Proteomes" id="UP000325081">
    <property type="component" value="Unassembled WGS sequence"/>
</dbReference>
<dbReference type="EMBL" id="BKCP01012514">
    <property type="protein sequence ID" value="GER56166.1"/>
    <property type="molecule type" value="Genomic_DNA"/>
</dbReference>
<evidence type="ECO:0000313" key="1">
    <source>
        <dbReference type="EMBL" id="GER56166.1"/>
    </source>
</evidence>
<organism evidence="1 2">
    <name type="scientific">Striga asiatica</name>
    <name type="common">Asiatic witchweed</name>
    <name type="synonym">Buchnera asiatica</name>
    <dbReference type="NCBI Taxonomy" id="4170"/>
    <lineage>
        <taxon>Eukaryota</taxon>
        <taxon>Viridiplantae</taxon>
        <taxon>Streptophyta</taxon>
        <taxon>Embryophyta</taxon>
        <taxon>Tracheophyta</taxon>
        <taxon>Spermatophyta</taxon>
        <taxon>Magnoliopsida</taxon>
        <taxon>eudicotyledons</taxon>
        <taxon>Gunneridae</taxon>
        <taxon>Pentapetalae</taxon>
        <taxon>asterids</taxon>
        <taxon>lamiids</taxon>
        <taxon>Lamiales</taxon>
        <taxon>Orobanchaceae</taxon>
        <taxon>Buchnereae</taxon>
        <taxon>Striga</taxon>
    </lineage>
</organism>
<proteinExistence type="predicted"/>